<feature type="domain" description="Response regulatory" evidence="13">
    <location>
        <begin position="536"/>
        <end position="654"/>
    </location>
</feature>
<dbReference type="FunFam" id="3.30.565.10:FF:000006">
    <property type="entry name" value="Sensor histidine kinase WalK"/>
    <property type="match status" value="1"/>
</dbReference>
<dbReference type="GO" id="GO:0000155">
    <property type="term" value="F:phosphorelay sensor kinase activity"/>
    <property type="evidence" value="ECO:0007669"/>
    <property type="project" value="InterPro"/>
</dbReference>
<dbReference type="KEGG" id="moz:MoryE10_23350"/>
<evidence type="ECO:0000256" key="5">
    <source>
        <dbReference type="ARBA" id="ARBA00022679"/>
    </source>
</evidence>
<dbReference type="Pfam" id="PF08448">
    <property type="entry name" value="PAS_4"/>
    <property type="match status" value="1"/>
</dbReference>
<protein>
    <recommendedName>
        <fullName evidence="3">histidine kinase</fullName>
        <ecNumber evidence="3">2.7.13.3</ecNumber>
    </recommendedName>
</protein>
<keyword evidence="6" id="KW-0547">Nucleotide-binding</keyword>
<evidence type="ECO:0000256" key="11">
    <source>
        <dbReference type="PROSITE-ProRule" id="PRU00169"/>
    </source>
</evidence>
<organism evidence="15 16">
    <name type="scientific">Methylogaea oryzae</name>
    <dbReference type="NCBI Taxonomy" id="1295382"/>
    <lineage>
        <taxon>Bacteria</taxon>
        <taxon>Pseudomonadati</taxon>
        <taxon>Pseudomonadota</taxon>
        <taxon>Gammaproteobacteria</taxon>
        <taxon>Methylococcales</taxon>
        <taxon>Methylococcaceae</taxon>
        <taxon>Methylogaea</taxon>
    </lineage>
</organism>
<evidence type="ECO:0000256" key="7">
    <source>
        <dbReference type="ARBA" id="ARBA00022777"/>
    </source>
</evidence>
<accession>A0A8D5AKE8</accession>
<keyword evidence="8" id="KW-0067">ATP-binding</keyword>
<dbReference type="FunFam" id="1.10.287.130:FF:000038">
    <property type="entry name" value="Sensory transduction histidine kinase"/>
    <property type="match status" value="1"/>
</dbReference>
<proteinExistence type="predicted"/>
<dbReference type="Pfam" id="PF02518">
    <property type="entry name" value="HATPase_c"/>
    <property type="match status" value="1"/>
</dbReference>
<name>A0A8D5AKE8_9GAMM</name>
<dbReference type="PROSITE" id="PS50112">
    <property type="entry name" value="PAS"/>
    <property type="match status" value="1"/>
</dbReference>
<dbReference type="InterPro" id="IPR000014">
    <property type="entry name" value="PAS"/>
</dbReference>
<dbReference type="InterPro" id="IPR003594">
    <property type="entry name" value="HATPase_dom"/>
</dbReference>
<evidence type="ECO:0000256" key="6">
    <source>
        <dbReference type="ARBA" id="ARBA00022741"/>
    </source>
</evidence>
<evidence type="ECO:0000313" key="15">
    <source>
        <dbReference type="EMBL" id="BBL71729.1"/>
    </source>
</evidence>
<evidence type="ECO:0000256" key="9">
    <source>
        <dbReference type="ARBA" id="ARBA00023012"/>
    </source>
</evidence>
<dbReference type="SMART" id="SM00448">
    <property type="entry name" value="REC"/>
    <property type="match status" value="2"/>
</dbReference>
<dbReference type="CDD" id="cd00156">
    <property type="entry name" value="REC"/>
    <property type="match status" value="1"/>
</dbReference>
<feature type="domain" description="Histidine kinase" evidence="12">
    <location>
        <begin position="290"/>
        <end position="508"/>
    </location>
</feature>
<evidence type="ECO:0000256" key="3">
    <source>
        <dbReference type="ARBA" id="ARBA00012438"/>
    </source>
</evidence>
<feature type="domain" description="PAS" evidence="14">
    <location>
        <begin position="150"/>
        <end position="193"/>
    </location>
</feature>
<evidence type="ECO:0000256" key="2">
    <source>
        <dbReference type="ARBA" id="ARBA00004370"/>
    </source>
</evidence>
<dbReference type="SMART" id="SM00388">
    <property type="entry name" value="HisKA"/>
    <property type="match status" value="1"/>
</dbReference>
<comment type="catalytic activity">
    <reaction evidence="1">
        <text>ATP + protein L-histidine = ADP + protein N-phospho-L-histidine.</text>
        <dbReference type="EC" id="2.7.13.3"/>
    </reaction>
</comment>
<keyword evidence="4 11" id="KW-0597">Phosphoprotein</keyword>
<dbReference type="InterPro" id="IPR005467">
    <property type="entry name" value="His_kinase_dom"/>
</dbReference>
<dbReference type="PROSITE" id="PS50110">
    <property type="entry name" value="RESPONSE_REGULATORY"/>
    <property type="match status" value="2"/>
</dbReference>
<dbReference type="Proteomes" id="UP000824988">
    <property type="component" value="Chromosome"/>
</dbReference>
<dbReference type="CDD" id="cd16922">
    <property type="entry name" value="HATPase_EvgS-ArcB-TorS-like"/>
    <property type="match status" value="1"/>
</dbReference>
<dbReference type="GO" id="GO:0005524">
    <property type="term" value="F:ATP binding"/>
    <property type="evidence" value="ECO:0007669"/>
    <property type="project" value="UniProtKB-KW"/>
</dbReference>
<dbReference type="CDD" id="cd00130">
    <property type="entry name" value="PAS"/>
    <property type="match status" value="1"/>
</dbReference>
<evidence type="ECO:0000259" key="14">
    <source>
        <dbReference type="PROSITE" id="PS50112"/>
    </source>
</evidence>
<dbReference type="SMART" id="SM00387">
    <property type="entry name" value="HATPase_c"/>
    <property type="match status" value="1"/>
</dbReference>
<dbReference type="EMBL" id="AP019782">
    <property type="protein sequence ID" value="BBL71729.1"/>
    <property type="molecule type" value="Genomic_DNA"/>
</dbReference>
<keyword evidence="9" id="KW-0902">Two-component regulatory system</keyword>
<evidence type="ECO:0000256" key="1">
    <source>
        <dbReference type="ARBA" id="ARBA00000085"/>
    </source>
</evidence>
<evidence type="ECO:0000259" key="12">
    <source>
        <dbReference type="PROSITE" id="PS50109"/>
    </source>
</evidence>
<feature type="modified residue" description="4-aspartylphosphate" evidence="11">
    <location>
        <position position="60"/>
    </location>
</feature>
<dbReference type="InterPro" id="IPR003661">
    <property type="entry name" value="HisK_dim/P_dom"/>
</dbReference>
<dbReference type="InterPro" id="IPR001789">
    <property type="entry name" value="Sig_transdc_resp-reg_receiver"/>
</dbReference>
<dbReference type="EC" id="2.7.13.3" evidence="3"/>
<dbReference type="CDD" id="cd00082">
    <property type="entry name" value="HisKA"/>
    <property type="match status" value="1"/>
</dbReference>
<dbReference type="GO" id="GO:0005886">
    <property type="term" value="C:plasma membrane"/>
    <property type="evidence" value="ECO:0007669"/>
    <property type="project" value="UniProtKB-ARBA"/>
</dbReference>
<evidence type="ECO:0000256" key="8">
    <source>
        <dbReference type="ARBA" id="ARBA00022840"/>
    </source>
</evidence>
<evidence type="ECO:0000256" key="10">
    <source>
        <dbReference type="ARBA" id="ARBA00023136"/>
    </source>
</evidence>
<gene>
    <name evidence="15" type="ORF">MoryE10_23350</name>
</gene>
<comment type="subcellular location">
    <subcellularLocation>
        <location evidence="2">Membrane</location>
    </subcellularLocation>
</comment>
<keyword evidence="5" id="KW-0808">Transferase</keyword>
<keyword evidence="16" id="KW-1185">Reference proteome</keyword>
<evidence type="ECO:0000259" key="13">
    <source>
        <dbReference type="PROSITE" id="PS50110"/>
    </source>
</evidence>
<dbReference type="Pfam" id="PF00072">
    <property type="entry name" value="Response_reg"/>
    <property type="match status" value="2"/>
</dbReference>
<dbReference type="RefSeq" id="WP_221047127.1">
    <property type="nucleotide sequence ID" value="NZ_AP019782.1"/>
</dbReference>
<keyword evidence="10" id="KW-0472">Membrane</keyword>
<dbReference type="InterPro" id="IPR013656">
    <property type="entry name" value="PAS_4"/>
</dbReference>
<reference evidence="15" key="1">
    <citation type="submission" date="2019-06" db="EMBL/GenBank/DDBJ databases">
        <title>Complete genome sequence of Methylogaea oryzae strain JCM16910.</title>
        <authorList>
            <person name="Asakawa S."/>
        </authorList>
    </citation>
    <scope>NUCLEOTIDE SEQUENCE</scope>
    <source>
        <strain evidence="15">E10</strain>
    </source>
</reference>
<evidence type="ECO:0000256" key="4">
    <source>
        <dbReference type="ARBA" id="ARBA00022553"/>
    </source>
</evidence>
<dbReference type="PROSITE" id="PS50109">
    <property type="entry name" value="HIS_KIN"/>
    <property type="match status" value="1"/>
</dbReference>
<feature type="modified residue" description="4-aspartylphosphate" evidence="11">
    <location>
        <position position="587"/>
    </location>
</feature>
<feature type="domain" description="Response regulatory" evidence="13">
    <location>
        <begin position="11"/>
        <end position="127"/>
    </location>
</feature>
<evidence type="ECO:0000313" key="16">
    <source>
        <dbReference type="Proteomes" id="UP000824988"/>
    </source>
</evidence>
<dbReference type="PANTHER" id="PTHR43047:SF64">
    <property type="entry name" value="HISTIDINE KINASE CONTAINING CHEY-HOMOLOGOUS RECEIVER DOMAIN AND PAS DOMAIN-RELATED"/>
    <property type="match status" value="1"/>
</dbReference>
<dbReference type="SMART" id="SM00091">
    <property type="entry name" value="PAS"/>
    <property type="match status" value="1"/>
</dbReference>
<keyword evidence="7" id="KW-0418">Kinase</keyword>
<dbReference type="NCBIfam" id="TIGR00229">
    <property type="entry name" value="sensory_box"/>
    <property type="match status" value="1"/>
</dbReference>
<dbReference type="AlphaFoldDB" id="A0A8D5AKE8"/>
<dbReference type="PANTHER" id="PTHR43047">
    <property type="entry name" value="TWO-COMPONENT HISTIDINE PROTEIN KINASE"/>
    <property type="match status" value="1"/>
</dbReference>
<sequence length="655" mass="72488">MNTSPPADALRIILVDDDRTLSLYHAALLEDAGFAVRHALKPSLALEMFSGFDPDLLIVDFHLPEMTGPEFASRVRDSLAGEEAAILLITADEHRDTLVDALNQGISSFLYKPLNAEIFIAISRSLAGNSRKLKDSKRRLLEMNQALAEREMRYRQMFEGNASIAYLHDPDTGRIVDANAAALAFWGYTREELRQMPMAAIDVAPADIRAEGFRKVAEGAARRFEWRQRLKNGEIRDVALFSGPLFYQGKTLVYSIAHDITERNRLASSMMAAKEEAERANRAKSQFLSSMSHELRTPMNAIIGFSQLLEFDPALSDEQREYVGLIRQGGEHLLELINDVLDLSKIEAGHIEMALENLSMASVLGQCLDLAKPIAANYGVTLHFPEGDAAGQTVRADRMRLKQCLLNLVSNAIKYNRRGGEVRVECRDLDGQTVRVSVADSGLGIPQERLAEIFEPFNRLRTQSDNVEGTGIGLTITKRLVESMNGSIGVESCEGRGSEFWIDLPSSGDDAAVESASVAEEKTPTDRHESSGALRTILYIEDSPVNLTLVQRIVKKYRSAYRLATAELPKEGIDMAQRLRPDLILLDITLPGMDGYQVLRHLRERDETRGIPVVAVSANAMPEDTAAALKAGFCRYLTKPLSVSEFLAALDDLLV</sequence>
<dbReference type="Pfam" id="PF00512">
    <property type="entry name" value="HisKA"/>
    <property type="match status" value="1"/>
</dbReference>